<dbReference type="SUPFAM" id="SSF51338">
    <property type="entry name" value="Composite domain of metallo-dependent hydrolases"/>
    <property type="match status" value="2"/>
</dbReference>
<evidence type="ECO:0000313" key="3">
    <source>
        <dbReference type="Proteomes" id="UP000070700"/>
    </source>
</evidence>
<dbReference type="Proteomes" id="UP000070700">
    <property type="component" value="Unassembled WGS sequence"/>
</dbReference>
<dbReference type="InterPro" id="IPR011059">
    <property type="entry name" value="Metal-dep_hydrolase_composite"/>
</dbReference>
<keyword evidence="2" id="KW-0378">Hydrolase</keyword>
<sequence length="500" mass="54269">MATPMLLKGGTVLVHDEQDHVHALKTDLLIEGNTISKTEDDILASSSTQIIDCTDKILTPGFIDTHHHVWQTLLKGRHGDDTLLDYFPKGNFTSSVHDSEDFFWGQLGGCLAMLDAGTTTVVDHAHLNYAPESSKAAIAADISSGIRSVFCYCPTPRTESWSPFKFSGHDMLPDWVMTTMKELASKAPFGDGRITLGLAFDALWMPKEVVVNLFTKAKDMGIKLITTHYVRSAIQAPHSPIEVLDSYGILDSAYLFSHTTNATPKDAALLLSSNSHASTTPSTELQMLGGSTAAFHPTLNMTSQCGVGVDCHSNNSVSIVSEIRLLLQHVRAVYNQKFVDKGVVAKKVNHTVEEAFNLGTIGGARAAGLSDKVGSLKVGKFADILVWDATSPAMVCAAQHDPVQAVVLQSSPKDIEMVIVDGVIRKEGGRLRDVDLRPGREMWGGDGAKGDVVSWNDVSKELVKRRESVQSVIEGLDMEEARKGIIQGWYINEEVIVDSA</sequence>
<dbReference type="GO" id="GO:0016810">
    <property type="term" value="F:hydrolase activity, acting on carbon-nitrogen (but not peptide) bonds"/>
    <property type="evidence" value="ECO:0007669"/>
    <property type="project" value="InterPro"/>
</dbReference>
<dbReference type="InterPro" id="IPR006680">
    <property type="entry name" value="Amidohydro-rel"/>
</dbReference>
<dbReference type="STRING" id="149040.A0A132B8U5"/>
<dbReference type="KEGG" id="psco:LY89DRAFT_724719"/>
<dbReference type="GeneID" id="28828651"/>
<dbReference type="OrthoDB" id="194468at2759"/>
<dbReference type="PANTHER" id="PTHR43794">
    <property type="entry name" value="AMINOHYDROLASE SSNA-RELATED"/>
    <property type="match status" value="1"/>
</dbReference>
<accession>A0A132B8U5</accession>
<keyword evidence="3" id="KW-1185">Reference proteome</keyword>
<reference evidence="2 3" key="1">
    <citation type="submission" date="2015-10" db="EMBL/GenBank/DDBJ databases">
        <title>Full genome of DAOMC 229536 Phialocephala scopiformis, a fungal endophyte of spruce producing the potent anti-insectan compound rugulosin.</title>
        <authorList>
            <consortium name="DOE Joint Genome Institute"/>
            <person name="Walker A.K."/>
            <person name="Frasz S.L."/>
            <person name="Seifert K.A."/>
            <person name="Miller J.D."/>
            <person name="Mondo S.J."/>
            <person name="Labutti K."/>
            <person name="Lipzen A."/>
            <person name="Dockter R."/>
            <person name="Kennedy M."/>
            <person name="Grigoriev I.V."/>
            <person name="Spatafora J.W."/>
        </authorList>
    </citation>
    <scope>NUCLEOTIDE SEQUENCE [LARGE SCALE GENOMIC DNA]</scope>
    <source>
        <strain evidence="2 3">CBS 120377</strain>
    </source>
</reference>
<organism evidence="2 3">
    <name type="scientific">Mollisia scopiformis</name>
    <name type="common">Conifer needle endophyte fungus</name>
    <name type="synonym">Phialocephala scopiformis</name>
    <dbReference type="NCBI Taxonomy" id="149040"/>
    <lineage>
        <taxon>Eukaryota</taxon>
        <taxon>Fungi</taxon>
        <taxon>Dikarya</taxon>
        <taxon>Ascomycota</taxon>
        <taxon>Pezizomycotina</taxon>
        <taxon>Leotiomycetes</taxon>
        <taxon>Helotiales</taxon>
        <taxon>Mollisiaceae</taxon>
        <taxon>Mollisia</taxon>
    </lineage>
</organism>
<proteinExistence type="predicted"/>
<dbReference type="PANTHER" id="PTHR43794:SF5">
    <property type="entry name" value="CHLOROHYDROLASE FAMILY PROTEIN"/>
    <property type="match status" value="1"/>
</dbReference>
<dbReference type="InParanoid" id="A0A132B8U5"/>
<dbReference type="InterPro" id="IPR050287">
    <property type="entry name" value="MTA/SAH_deaminase"/>
</dbReference>
<feature type="domain" description="Amidohydrolase-related" evidence="1">
    <location>
        <begin position="57"/>
        <end position="424"/>
    </location>
</feature>
<dbReference type="RefSeq" id="XP_018063028.1">
    <property type="nucleotide sequence ID" value="XM_018218925.1"/>
</dbReference>
<gene>
    <name evidence="2" type="ORF">LY89DRAFT_724719</name>
</gene>
<dbReference type="Gene3D" id="3.20.20.140">
    <property type="entry name" value="Metal-dependent hydrolases"/>
    <property type="match status" value="1"/>
</dbReference>
<dbReference type="EMBL" id="KQ947434">
    <property type="protein sequence ID" value="KUJ08673.1"/>
    <property type="molecule type" value="Genomic_DNA"/>
</dbReference>
<dbReference type="SUPFAM" id="SSF51556">
    <property type="entry name" value="Metallo-dependent hydrolases"/>
    <property type="match status" value="1"/>
</dbReference>
<protein>
    <submittedName>
        <fullName evidence="2">Metallo-dependent hydrolase</fullName>
    </submittedName>
</protein>
<dbReference type="Pfam" id="PF01979">
    <property type="entry name" value="Amidohydro_1"/>
    <property type="match status" value="1"/>
</dbReference>
<name>A0A132B8U5_MOLSC</name>
<dbReference type="AlphaFoldDB" id="A0A132B8U5"/>
<evidence type="ECO:0000313" key="2">
    <source>
        <dbReference type="EMBL" id="KUJ08673.1"/>
    </source>
</evidence>
<dbReference type="Gene3D" id="2.30.40.10">
    <property type="entry name" value="Urease, subunit C, domain 1"/>
    <property type="match status" value="1"/>
</dbReference>
<dbReference type="InterPro" id="IPR032466">
    <property type="entry name" value="Metal_Hydrolase"/>
</dbReference>
<evidence type="ECO:0000259" key="1">
    <source>
        <dbReference type="Pfam" id="PF01979"/>
    </source>
</evidence>